<dbReference type="NCBIfam" id="TIGR00165">
    <property type="entry name" value="S18"/>
    <property type="match status" value="1"/>
</dbReference>
<evidence type="ECO:0000256" key="5">
    <source>
        <dbReference type="RuleBase" id="RU003910"/>
    </source>
</evidence>
<dbReference type="RefSeq" id="WP_323732587.1">
    <property type="nucleotide sequence ID" value="NZ_CP110820.1"/>
</dbReference>
<sequence>MENLIPNTLLFNRSVAVKHVQKCPLADVSDDLINYKNIELCKKYISEKGKIMPPRITNVSANKQRKLKNAIKVARHLALLPYTVL</sequence>
<name>A0ABZ0UNQ6_9RICK</name>
<evidence type="ECO:0000313" key="6">
    <source>
        <dbReference type="EMBL" id="WPX96901.1"/>
    </source>
</evidence>
<dbReference type="SUPFAM" id="SSF46911">
    <property type="entry name" value="Ribosomal protein S18"/>
    <property type="match status" value="1"/>
</dbReference>
<evidence type="ECO:0000256" key="4">
    <source>
        <dbReference type="HAMAP-Rule" id="MF_00270"/>
    </source>
</evidence>
<proteinExistence type="inferred from homology"/>
<protein>
    <recommendedName>
        <fullName evidence="4">Small ribosomal subunit protein bS18</fullName>
    </recommendedName>
</protein>
<accession>A0ABZ0UNQ6</accession>
<evidence type="ECO:0000256" key="3">
    <source>
        <dbReference type="ARBA" id="ARBA00023274"/>
    </source>
</evidence>
<gene>
    <name evidence="4" type="primary">rpsR</name>
    <name evidence="6" type="ORF">Bandiella_01035</name>
</gene>
<comment type="function">
    <text evidence="4">Binds as a heterodimer with protein bS6 to the central domain of the 16S rRNA, where it helps stabilize the platform of the 30S subunit.</text>
</comment>
<keyword evidence="4" id="KW-0699">rRNA-binding</keyword>
<keyword evidence="3 4" id="KW-0687">Ribonucleoprotein</keyword>
<dbReference type="Gene3D" id="4.10.640.10">
    <property type="entry name" value="Ribosomal protein S18"/>
    <property type="match status" value="1"/>
</dbReference>
<dbReference type="PRINTS" id="PR00974">
    <property type="entry name" value="RIBOSOMALS18"/>
</dbReference>
<dbReference type="InterPro" id="IPR001648">
    <property type="entry name" value="Ribosomal_bS18"/>
</dbReference>
<keyword evidence="7" id="KW-1185">Reference proteome</keyword>
<reference evidence="6 7" key="1">
    <citation type="submission" date="2022-11" db="EMBL/GenBank/DDBJ databases">
        <title>Host association and intracellularity evolved multiple times independently in the Rickettsiales.</title>
        <authorList>
            <person name="Castelli M."/>
            <person name="Nardi T."/>
            <person name="Gammuto L."/>
            <person name="Bellinzona G."/>
            <person name="Sabaneyeva E."/>
            <person name="Potekhin A."/>
            <person name="Serra V."/>
            <person name="Petroni G."/>
            <person name="Sassera D."/>
        </authorList>
    </citation>
    <scope>NUCLEOTIDE SEQUENCE [LARGE SCALE GENOMIC DNA]</scope>
    <source>
        <strain evidence="6 7">NDG2</strain>
    </source>
</reference>
<keyword evidence="2 4" id="KW-0689">Ribosomal protein</keyword>
<dbReference type="PANTHER" id="PTHR13479">
    <property type="entry name" value="30S RIBOSOMAL PROTEIN S18"/>
    <property type="match status" value="1"/>
</dbReference>
<comment type="similarity">
    <text evidence="1 4 5">Belongs to the bacterial ribosomal protein bS18 family.</text>
</comment>
<dbReference type="PANTHER" id="PTHR13479:SF40">
    <property type="entry name" value="SMALL RIBOSOMAL SUBUNIT PROTEIN BS18M"/>
    <property type="match status" value="1"/>
</dbReference>
<organism evidence="6 7">
    <name type="scientific">Candidatus Bandiella euplotis</name>
    <dbReference type="NCBI Taxonomy" id="1664265"/>
    <lineage>
        <taxon>Bacteria</taxon>
        <taxon>Pseudomonadati</taxon>
        <taxon>Pseudomonadota</taxon>
        <taxon>Alphaproteobacteria</taxon>
        <taxon>Rickettsiales</taxon>
        <taxon>Candidatus Midichloriaceae</taxon>
        <taxon>Candidatus Bandiella</taxon>
    </lineage>
</organism>
<dbReference type="Pfam" id="PF01084">
    <property type="entry name" value="Ribosomal_S18"/>
    <property type="match status" value="1"/>
</dbReference>
<dbReference type="InterPro" id="IPR036870">
    <property type="entry name" value="Ribosomal_bS18_sf"/>
</dbReference>
<dbReference type="GO" id="GO:0005840">
    <property type="term" value="C:ribosome"/>
    <property type="evidence" value="ECO:0007669"/>
    <property type="project" value="UniProtKB-KW"/>
</dbReference>
<evidence type="ECO:0000256" key="1">
    <source>
        <dbReference type="ARBA" id="ARBA00005589"/>
    </source>
</evidence>
<evidence type="ECO:0000256" key="2">
    <source>
        <dbReference type="ARBA" id="ARBA00022980"/>
    </source>
</evidence>
<keyword evidence="4" id="KW-0694">RNA-binding</keyword>
<dbReference type="HAMAP" id="MF_00270">
    <property type="entry name" value="Ribosomal_bS18"/>
    <property type="match status" value="1"/>
</dbReference>
<dbReference type="Proteomes" id="UP001327219">
    <property type="component" value="Chromosome"/>
</dbReference>
<dbReference type="EMBL" id="CP110820">
    <property type="protein sequence ID" value="WPX96901.1"/>
    <property type="molecule type" value="Genomic_DNA"/>
</dbReference>
<evidence type="ECO:0000313" key="7">
    <source>
        <dbReference type="Proteomes" id="UP001327219"/>
    </source>
</evidence>
<comment type="subunit">
    <text evidence="4">Part of the 30S ribosomal subunit. Forms a tight heterodimer with protein bS6.</text>
</comment>